<organism evidence="1 2">
    <name type="scientific">Marchantia polymorpha</name>
    <name type="common">Common liverwort</name>
    <name type="synonym">Marchantia aquatica</name>
    <dbReference type="NCBI Taxonomy" id="3197"/>
    <lineage>
        <taxon>Eukaryota</taxon>
        <taxon>Viridiplantae</taxon>
        <taxon>Streptophyta</taxon>
        <taxon>Embryophyta</taxon>
        <taxon>Marchantiophyta</taxon>
        <taxon>Marchantiopsida</taxon>
        <taxon>Marchantiidae</taxon>
        <taxon>Marchantiales</taxon>
        <taxon>Marchantiaceae</taxon>
        <taxon>Marchantia</taxon>
    </lineage>
</organism>
<gene>
    <name evidence="1" type="ORF">MARPO_0105s0054</name>
</gene>
<accession>A0A2R6WDM1</accession>
<protein>
    <submittedName>
        <fullName evidence="1">Uncharacterized protein</fullName>
    </submittedName>
</protein>
<sequence length="301" mass="34751">MCDIRVPHTFASTTVGDRSFSRYLARHEIVLSSKFRANLVEMEENVALSIVYMCQIKVFAASMKNLALVLAVGQYKNLSTEVLKQIIVAGWMWRLKEHIHAYSEASAAHLAMIGNKKAITRGCEEGLILLPRESREDRKWRSVACRERWEKKRERRRACACVYLHEPARIIIPWPFDRSSRSCPLRTVWRRGRFYSESSAFSSMWSCNSRALEGRPAPRTSGVRRSCCRFWFCMTLSKDQSRTPREVPSSLSAEFFSRRFLIPITNLKPAKINEWEGMRLQESTTLGMSLKTASAYKPLLK</sequence>
<proteinExistence type="predicted"/>
<dbReference type="Gramene" id="Mp3g08630.1">
    <property type="protein sequence ID" value="Mp3g08630.1.cds"/>
    <property type="gene ID" value="Mp3g08630"/>
</dbReference>
<name>A0A2R6WDM1_MARPO</name>
<evidence type="ECO:0000313" key="2">
    <source>
        <dbReference type="Proteomes" id="UP000244005"/>
    </source>
</evidence>
<dbReference type="EMBL" id="KZ772777">
    <property type="protein sequence ID" value="PTQ31947.1"/>
    <property type="molecule type" value="Genomic_DNA"/>
</dbReference>
<dbReference type="Proteomes" id="UP000244005">
    <property type="component" value="Unassembled WGS sequence"/>
</dbReference>
<dbReference type="AlphaFoldDB" id="A0A2R6WDM1"/>
<evidence type="ECO:0000313" key="1">
    <source>
        <dbReference type="EMBL" id="PTQ31947.1"/>
    </source>
</evidence>
<reference evidence="2" key="1">
    <citation type="journal article" date="2017" name="Cell">
        <title>Insights into land plant evolution garnered from the Marchantia polymorpha genome.</title>
        <authorList>
            <person name="Bowman J.L."/>
            <person name="Kohchi T."/>
            <person name="Yamato K.T."/>
            <person name="Jenkins J."/>
            <person name="Shu S."/>
            <person name="Ishizaki K."/>
            <person name="Yamaoka S."/>
            <person name="Nishihama R."/>
            <person name="Nakamura Y."/>
            <person name="Berger F."/>
            <person name="Adam C."/>
            <person name="Aki S.S."/>
            <person name="Althoff F."/>
            <person name="Araki T."/>
            <person name="Arteaga-Vazquez M.A."/>
            <person name="Balasubrmanian S."/>
            <person name="Barry K."/>
            <person name="Bauer D."/>
            <person name="Boehm C.R."/>
            <person name="Briginshaw L."/>
            <person name="Caballero-Perez J."/>
            <person name="Catarino B."/>
            <person name="Chen F."/>
            <person name="Chiyoda S."/>
            <person name="Chovatia M."/>
            <person name="Davies K.M."/>
            <person name="Delmans M."/>
            <person name="Demura T."/>
            <person name="Dierschke T."/>
            <person name="Dolan L."/>
            <person name="Dorantes-Acosta A.E."/>
            <person name="Eklund D.M."/>
            <person name="Florent S.N."/>
            <person name="Flores-Sandoval E."/>
            <person name="Fujiyama A."/>
            <person name="Fukuzawa H."/>
            <person name="Galik B."/>
            <person name="Grimanelli D."/>
            <person name="Grimwood J."/>
            <person name="Grossniklaus U."/>
            <person name="Hamada T."/>
            <person name="Haseloff J."/>
            <person name="Hetherington A.J."/>
            <person name="Higo A."/>
            <person name="Hirakawa Y."/>
            <person name="Hundley H.N."/>
            <person name="Ikeda Y."/>
            <person name="Inoue K."/>
            <person name="Inoue S.I."/>
            <person name="Ishida S."/>
            <person name="Jia Q."/>
            <person name="Kakita M."/>
            <person name="Kanazawa T."/>
            <person name="Kawai Y."/>
            <person name="Kawashima T."/>
            <person name="Kennedy M."/>
            <person name="Kinose K."/>
            <person name="Kinoshita T."/>
            <person name="Kohara Y."/>
            <person name="Koide E."/>
            <person name="Komatsu K."/>
            <person name="Kopischke S."/>
            <person name="Kubo M."/>
            <person name="Kyozuka J."/>
            <person name="Lagercrantz U."/>
            <person name="Lin S.S."/>
            <person name="Lindquist E."/>
            <person name="Lipzen A.M."/>
            <person name="Lu C.W."/>
            <person name="De Luna E."/>
            <person name="Martienssen R.A."/>
            <person name="Minamino N."/>
            <person name="Mizutani M."/>
            <person name="Mizutani M."/>
            <person name="Mochizuki N."/>
            <person name="Monte I."/>
            <person name="Mosher R."/>
            <person name="Nagasaki H."/>
            <person name="Nakagami H."/>
            <person name="Naramoto S."/>
            <person name="Nishitani K."/>
            <person name="Ohtani M."/>
            <person name="Okamoto T."/>
            <person name="Okumura M."/>
            <person name="Phillips J."/>
            <person name="Pollak B."/>
            <person name="Reinders A."/>
            <person name="Rovekamp M."/>
            <person name="Sano R."/>
            <person name="Sawa S."/>
            <person name="Schmid M.W."/>
            <person name="Shirakawa M."/>
            <person name="Solano R."/>
            <person name="Spunde A."/>
            <person name="Suetsugu N."/>
            <person name="Sugano S."/>
            <person name="Sugiyama A."/>
            <person name="Sun R."/>
            <person name="Suzuki Y."/>
            <person name="Takenaka M."/>
            <person name="Takezawa D."/>
            <person name="Tomogane H."/>
            <person name="Tsuzuki M."/>
            <person name="Ueda T."/>
            <person name="Umeda M."/>
            <person name="Ward J.M."/>
            <person name="Watanabe Y."/>
            <person name="Yazaki K."/>
            <person name="Yokoyama R."/>
            <person name="Yoshitake Y."/>
            <person name="Yotsui I."/>
            <person name="Zachgo S."/>
            <person name="Schmutz J."/>
        </authorList>
    </citation>
    <scope>NUCLEOTIDE SEQUENCE [LARGE SCALE GENOMIC DNA]</scope>
    <source>
        <strain evidence="2">Tak-1</strain>
    </source>
</reference>
<keyword evidence="2" id="KW-1185">Reference proteome</keyword>